<evidence type="ECO:0000313" key="1">
    <source>
        <dbReference type="EMBL" id="KAK3287022.1"/>
    </source>
</evidence>
<dbReference type="Proteomes" id="UP001190700">
    <property type="component" value="Unassembled WGS sequence"/>
</dbReference>
<gene>
    <name evidence="1" type="ORF">CYMTET_5432</name>
</gene>
<proteinExistence type="predicted"/>
<organism evidence="1 2">
    <name type="scientific">Cymbomonas tetramitiformis</name>
    <dbReference type="NCBI Taxonomy" id="36881"/>
    <lineage>
        <taxon>Eukaryota</taxon>
        <taxon>Viridiplantae</taxon>
        <taxon>Chlorophyta</taxon>
        <taxon>Pyramimonadophyceae</taxon>
        <taxon>Pyramimonadales</taxon>
        <taxon>Pyramimonadaceae</taxon>
        <taxon>Cymbomonas</taxon>
    </lineage>
</organism>
<dbReference type="AlphaFoldDB" id="A0AAE0GZE3"/>
<dbReference type="EMBL" id="LGRX02001041">
    <property type="protein sequence ID" value="KAK3287022.1"/>
    <property type="molecule type" value="Genomic_DNA"/>
</dbReference>
<comment type="caution">
    <text evidence="1">The sequence shown here is derived from an EMBL/GenBank/DDBJ whole genome shotgun (WGS) entry which is preliminary data.</text>
</comment>
<name>A0AAE0GZE3_9CHLO</name>
<reference evidence="1 2" key="1">
    <citation type="journal article" date="2015" name="Genome Biol. Evol.">
        <title>Comparative Genomics of a Bacterivorous Green Alga Reveals Evolutionary Causalities and Consequences of Phago-Mixotrophic Mode of Nutrition.</title>
        <authorList>
            <person name="Burns J.A."/>
            <person name="Paasch A."/>
            <person name="Narechania A."/>
            <person name="Kim E."/>
        </authorList>
    </citation>
    <scope>NUCLEOTIDE SEQUENCE [LARGE SCALE GENOMIC DNA]</scope>
    <source>
        <strain evidence="1 2">PLY_AMNH</strain>
    </source>
</reference>
<protein>
    <submittedName>
        <fullName evidence="1">Uncharacterized protein</fullName>
    </submittedName>
</protein>
<evidence type="ECO:0000313" key="2">
    <source>
        <dbReference type="Proteomes" id="UP001190700"/>
    </source>
</evidence>
<keyword evidence="2" id="KW-1185">Reference proteome</keyword>
<accession>A0AAE0GZE3</accession>
<sequence>MDIGSIGRGYGGPFGAWLLQPPASGGLPSMPTQPASRYLKDALLGGWRWPYPFPGVRAGLRGPRPWALPVGTLVEVFWPSVIALVGGRNGSRRTTVLGSWSREDEKGLLMGWRRLREMAGGEGRMVGGGDEVGGRAWPLRGALTEHFQRSHPDASNLLMSAAGLTRYPDASCGAILAETSLRQHRSRAGAGGRRELLRDWRWEQGASGRLWGMSVGAYAVIRERCDRFMRGEWEGLFAEASEGRRVTADAGEERVLRDAVRLVKAGQLGKTAKRLELAKLAQATKETLQKPLRRLERLHPAGTGRRREVKGDRRRELQGQALELDGRVFDDVMRNVPWASGPGSPRWSKGMRVTKATKSLQAAMQKVTEAMGEIEEAREAEQHLPPQVPKADDAKKFEVAKSAFPLASAVHDDFAGYLTYSPHNCPDVTVLGAEGLGHQVIFDVATARPMADAHVGAAMMASGAAASKVATYGNVHPHQLVPFGVEVYGGLGPAAVAFLKRTQRRFSGRQYLAEDAAEDARRKMRGGARLGTVGVAQAAGLWAEAEVPVLLVAGRLGRIDMVTECKDLWNRSSPSRLPVGQGSQEGWRLVDGLEDVRQGAECLRAAGGQRVAETRPAKRRRGSWSSYILRGLGGGRGPPPGAPRVVPMRGWLAGARLVALLKDGLSINVRPIACGEVLRKLVAKIGVVVKGGAELWVHTVQAALDQHPEWVRVKADAKNAFNAV</sequence>